<feature type="transmembrane region" description="Helical" evidence="1">
    <location>
        <begin position="255"/>
        <end position="274"/>
    </location>
</feature>
<feature type="transmembrane region" description="Helical" evidence="1">
    <location>
        <begin position="46"/>
        <end position="63"/>
    </location>
</feature>
<dbReference type="EMBL" id="FZNY01000002">
    <property type="protein sequence ID" value="SNR77101.1"/>
    <property type="molecule type" value="Genomic_DNA"/>
</dbReference>
<protein>
    <submittedName>
        <fullName evidence="3">Peptidoglycan/LPS O-acetylase OafA/YrhL, contains acyltransferase and SGNH-hydrolase domains</fullName>
    </submittedName>
</protein>
<keyword evidence="3" id="KW-0012">Acyltransferase</keyword>
<keyword evidence="3" id="KW-0808">Transferase</keyword>
<keyword evidence="4" id="KW-1185">Reference proteome</keyword>
<keyword evidence="1" id="KW-0472">Membrane</keyword>
<feature type="transmembrane region" description="Helical" evidence="1">
    <location>
        <begin position="189"/>
        <end position="212"/>
    </location>
</feature>
<dbReference type="InterPro" id="IPR050879">
    <property type="entry name" value="Acyltransferase_3"/>
</dbReference>
<dbReference type="RefSeq" id="WP_089371264.1">
    <property type="nucleotide sequence ID" value="NZ_BMEP01000001.1"/>
</dbReference>
<organism evidence="3 4">
    <name type="scientific">Dokdonia pacifica</name>
    <dbReference type="NCBI Taxonomy" id="1627892"/>
    <lineage>
        <taxon>Bacteria</taxon>
        <taxon>Pseudomonadati</taxon>
        <taxon>Bacteroidota</taxon>
        <taxon>Flavobacteriia</taxon>
        <taxon>Flavobacteriales</taxon>
        <taxon>Flavobacteriaceae</taxon>
        <taxon>Dokdonia</taxon>
    </lineage>
</organism>
<dbReference type="GO" id="GO:0016020">
    <property type="term" value="C:membrane"/>
    <property type="evidence" value="ECO:0007669"/>
    <property type="project" value="TreeGrafter"/>
</dbReference>
<dbReference type="Proteomes" id="UP000198379">
    <property type="component" value="Unassembled WGS sequence"/>
</dbReference>
<dbReference type="OrthoDB" id="9796461at2"/>
<evidence type="ECO:0000313" key="3">
    <source>
        <dbReference type="EMBL" id="SNR77101.1"/>
    </source>
</evidence>
<dbReference type="PANTHER" id="PTHR23028:SF53">
    <property type="entry name" value="ACYL_TRANSF_3 DOMAIN-CONTAINING PROTEIN"/>
    <property type="match status" value="1"/>
</dbReference>
<dbReference type="Pfam" id="PF01757">
    <property type="entry name" value="Acyl_transf_3"/>
    <property type="match status" value="1"/>
</dbReference>
<feature type="transmembrane region" description="Helical" evidence="1">
    <location>
        <begin position="166"/>
        <end position="183"/>
    </location>
</feature>
<keyword evidence="1" id="KW-0812">Transmembrane</keyword>
<name>A0A238Z2D0_9FLAO</name>
<evidence type="ECO:0000259" key="2">
    <source>
        <dbReference type="Pfam" id="PF01757"/>
    </source>
</evidence>
<reference evidence="3 4" key="1">
    <citation type="submission" date="2017-06" db="EMBL/GenBank/DDBJ databases">
        <authorList>
            <person name="Kim H.J."/>
            <person name="Triplett B.A."/>
        </authorList>
    </citation>
    <scope>NUCLEOTIDE SEQUENCE [LARGE SCALE GENOMIC DNA]</scope>
    <source>
        <strain evidence="3 4">DSM 25597</strain>
    </source>
</reference>
<feature type="transmembrane region" description="Helical" evidence="1">
    <location>
        <begin position="224"/>
        <end position="243"/>
    </location>
</feature>
<evidence type="ECO:0000256" key="1">
    <source>
        <dbReference type="SAM" id="Phobius"/>
    </source>
</evidence>
<feature type="transmembrane region" description="Helical" evidence="1">
    <location>
        <begin position="139"/>
        <end position="159"/>
    </location>
</feature>
<dbReference type="GO" id="GO:0009103">
    <property type="term" value="P:lipopolysaccharide biosynthetic process"/>
    <property type="evidence" value="ECO:0007669"/>
    <property type="project" value="TreeGrafter"/>
</dbReference>
<dbReference type="GO" id="GO:0016747">
    <property type="term" value="F:acyltransferase activity, transferring groups other than amino-acyl groups"/>
    <property type="evidence" value="ECO:0007669"/>
    <property type="project" value="InterPro"/>
</dbReference>
<feature type="domain" description="Acyltransferase 3" evidence="2">
    <location>
        <begin position="7"/>
        <end position="337"/>
    </location>
</feature>
<accession>A0A238Z2D0</accession>
<feature type="transmembrane region" description="Helical" evidence="1">
    <location>
        <begin position="318"/>
        <end position="339"/>
    </location>
</feature>
<feature type="transmembrane region" description="Helical" evidence="1">
    <location>
        <begin position="84"/>
        <end position="104"/>
    </location>
</feature>
<keyword evidence="3" id="KW-0378">Hydrolase</keyword>
<feature type="transmembrane region" description="Helical" evidence="1">
    <location>
        <begin position="283"/>
        <end position="306"/>
    </location>
</feature>
<proteinExistence type="predicted"/>
<dbReference type="PANTHER" id="PTHR23028">
    <property type="entry name" value="ACETYLTRANSFERASE"/>
    <property type="match status" value="1"/>
</dbReference>
<dbReference type="AlphaFoldDB" id="A0A238Z2D0"/>
<dbReference type="GO" id="GO:0016787">
    <property type="term" value="F:hydrolase activity"/>
    <property type="evidence" value="ECO:0007669"/>
    <property type="project" value="UniProtKB-KW"/>
</dbReference>
<feature type="transmembrane region" description="Helical" evidence="1">
    <location>
        <begin position="7"/>
        <end position="26"/>
    </location>
</feature>
<evidence type="ECO:0000313" key="4">
    <source>
        <dbReference type="Proteomes" id="UP000198379"/>
    </source>
</evidence>
<sequence>MLKPLTSLRFVFAYMVFSGHLGGLFLSYNEDFLTDTYASYLSMSEGYLGVSFFFILSGFILSFKYKDAFLQKKIPFKKFILARIFRIYPLHILTFGVAFLLSYYGRLGDITFWLKSVANTLLVQSFIPAKEYFFSFNGVSWSISNEMFFYTLFPLLLLAVALLRKYILLVLLIPILIIAFVPSTDANHWVYYINPLFRVFDFILGILLFDMYTRYKEHAWIQKNATLLEVISIAFFSMCYIFRSGVSQDFRWSIYYWLPMAFLIFIFSFQRGIISHILSKKTLIWLGEISFAFYMIHQLVIQVLWIVNYKFRLFENGYLLIAVAFIISVLGSGILYRYFEKPLNIYLRKKYIRK</sequence>
<gene>
    <name evidence="3" type="ORF">SAMN06265376_102527</name>
</gene>
<keyword evidence="1" id="KW-1133">Transmembrane helix</keyword>
<dbReference type="InterPro" id="IPR002656">
    <property type="entry name" value="Acyl_transf_3_dom"/>
</dbReference>